<dbReference type="EMBL" id="WNDP01000103">
    <property type="protein sequence ID" value="KAF1021678.1"/>
    <property type="molecule type" value="Genomic_DNA"/>
</dbReference>
<keyword evidence="1" id="KW-0472">Membrane</keyword>
<feature type="transmembrane region" description="Helical" evidence="1">
    <location>
        <begin position="91"/>
        <end position="109"/>
    </location>
</feature>
<dbReference type="Proteomes" id="UP000490535">
    <property type="component" value="Unassembled WGS sequence"/>
</dbReference>
<feature type="transmembrane region" description="Helical" evidence="1">
    <location>
        <begin position="115"/>
        <end position="135"/>
    </location>
</feature>
<feature type="transmembrane region" description="Helical" evidence="1">
    <location>
        <begin position="26"/>
        <end position="43"/>
    </location>
</feature>
<evidence type="ECO:0008006" key="4">
    <source>
        <dbReference type="Google" id="ProtNLM"/>
    </source>
</evidence>
<proteinExistence type="predicted"/>
<keyword evidence="1" id="KW-1133">Transmembrane helix</keyword>
<protein>
    <recommendedName>
        <fullName evidence="4">EpsG family protein</fullName>
    </recommendedName>
</protein>
<dbReference type="InterPro" id="IPR049458">
    <property type="entry name" value="EpsG-like"/>
</dbReference>
<feature type="transmembrane region" description="Helical" evidence="1">
    <location>
        <begin position="6"/>
        <end position="21"/>
    </location>
</feature>
<keyword evidence="1" id="KW-0812">Transmembrane</keyword>
<gene>
    <name evidence="2" type="ORF">GAK29_03357</name>
</gene>
<organism evidence="2 3">
    <name type="scientific">Acinetobacter bereziniae</name>
    <name type="common">Acinetobacter genomosp. 10</name>
    <dbReference type="NCBI Taxonomy" id="106648"/>
    <lineage>
        <taxon>Bacteria</taxon>
        <taxon>Pseudomonadati</taxon>
        <taxon>Pseudomonadota</taxon>
        <taxon>Gammaproteobacteria</taxon>
        <taxon>Moraxellales</taxon>
        <taxon>Moraxellaceae</taxon>
        <taxon>Acinetobacter</taxon>
    </lineage>
</organism>
<accession>A0A833PDF4</accession>
<evidence type="ECO:0000313" key="3">
    <source>
        <dbReference type="Proteomes" id="UP000490535"/>
    </source>
</evidence>
<name>A0A833PDF4_ACIBZ</name>
<evidence type="ECO:0000256" key="1">
    <source>
        <dbReference type="SAM" id="Phobius"/>
    </source>
</evidence>
<reference evidence="3" key="1">
    <citation type="journal article" date="2020" name="MBio">
        <title>Horizontal gene transfer to a defensive symbiont with a reduced genome amongst a multipartite beetle microbiome.</title>
        <authorList>
            <person name="Waterworth S.C."/>
            <person name="Florez L.V."/>
            <person name="Rees E.R."/>
            <person name="Hertweck C."/>
            <person name="Kaltenpoth M."/>
            <person name="Kwan J.C."/>
        </authorList>
    </citation>
    <scope>NUCLEOTIDE SEQUENCE [LARGE SCALE GENOMIC DNA]</scope>
</reference>
<dbReference type="AlphaFoldDB" id="A0A833PDF4"/>
<dbReference type="Pfam" id="PF14897">
    <property type="entry name" value="EpsG"/>
    <property type="match status" value="1"/>
</dbReference>
<evidence type="ECO:0000313" key="2">
    <source>
        <dbReference type="EMBL" id="KAF1021678.1"/>
    </source>
</evidence>
<sequence length="164" mass="19820">MLFYYSVWFIISFFSIFFTSKRENRVIFFLFLLFLFLMTGARYEISGDWYNYITIYHFFHGVDFSTALLISDPGYAILNYIGQKLEFKDTFFVYMCCSFLFYSFFYFFSKRVKNYWLPLLIAFPYLILVVSMGYVRQSVAISFVLLAVLYGLEKKFGNLYFFQF</sequence>
<comment type="caution">
    <text evidence="2">The sequence shown here is derived from an EMBL/GenBank/DDBJ whole genome shotgun (WGS) entry which is preliminary data.</text>
</comment>